<proteinExistence type="predicted"/>
<evidence type="ECO:0000313" key="1">
    <source>
        <dbReference type="EMBL" id="NMM93931.1"/>
    </source>
</evidence>
<organism evidence="1 2">
    <name type="scientific">Bifidobacterium oedipodis</name>
    <dbReference type="NCBI Taxonomy" id="2675322"/>
    <lineage>
        <taxon>Bacteria</taxon>
        <taxon>Bacillati</taxon>
        <taxon>Actinomycetota</taxon>
        <taxon>Actinomycetes</taxon>
        <taxon>Bifidobacteriales</taxon>
        <taxon>Bifidobacteriaceae</taxon>
        <taxon>Bifidobacterium</taxon>
    </lineage>
</organism>
<reference evidence="1 2" key="1">
    <citation type="submission" date="2020-02" db="EMBL/GenBank/DDBJ databases">
        <title>Characterization of phylogenetic diversity of novel bifidobacterial species isolated in Czech ZOOs.</title>
        <authorList>
            <person name="Lugli G.A."/>
            <person name="Vera N.B."/>
            <person name="Ventura M."/>
        </authorList>
    </citation>
    <scope>NUCLEOTIDE SEQUENCE [LARGE SCALE GENOMIC DNA]</scope>
    <source>
        <strain evidence="1 2">DSM 109957</strain>
    </source>
</reference>
<dbReference type="Proteomes" id="UP000532194">
    <property type="component" value="Unassembled WGS sequence"/>
</dbReference>
<accession>A0A7Y0HSE4</accession>
<sequence length="53" mass="6689">MMEWQFRILYKVFCEHPSFRSALHHSDVELWERFNRGPRYLIRPSGEMFFSWH</sequence>
<keyword evidence="2" id="KW-1185">Reference proteome</keyword>
<dbReference type="AlphaFoldDB" id="A0A7Y0HSE4"/>
<gene>
    <name evidence="1" type="ORF">G1C95_1118</name>
</gene>
<evidence type="ECO:0000313" key="2">
    <source>
        <dbReference type="Proteomes" id="UP000532194"/>
    </source>
</evidence>
<comment type="caution">
    <text evidence="1">The sequence shown here is derived from an EMBL/GenBank/DDBJ whole genome shotgun (WGS) entry which is preliminary data.</text>
</comment>
<protein>
    <submittedName>
        <fullName evidence="1">Uncharacterized protein</fullName>
    </submittedName>
</protein>
<dbReference type="EMBL" id="JAAIII010000003">
    <property type="protein sequence ID" value="NMM93931.1"/>
    <property type="molecule type" value="Genomic_DNA"/>
</dbReference>
<name>A0A7Y0HSE4_9BIFI</name>